<dbReference type="Proteomes" id="UP000431533">
    <property type="component" value="Unassembled WGS sequence"/>
</dbReference>
<evidence type="ECO:0000256" key="3">
    <source>
        <dbReference type="ARBA" id="ARBA00022691"/>
    </source>
</evidence>
<evidence type="ECO:0000313" key="7">
    <source>
        <dbReference type="Proteomes" id="UP000431533"/>
    </source>
</evidence>
<dbReference type="SUPFAM" id="SSF53335">
    <property type="entry name" value="S-adenosyl-L-methionine-dependent methyltransferases"/>
    <property type="match status" value="1"/>
</dbReference>
<dbReference type="Pfam" id="PF00891">
    <property type="entry name" value="Methyltransf_2"/>
    <property type="match status" value="1"/>
</dbReference>
<keyword evidence="7" id="KW-1185">Reference proteome</keyword>
<dbReference type="InterPro" id="IPR001077">
    <property type="entry name" value="COMT_C"/>
</dbReference>
<dbReference type="SUPFAM" id="SSF46785">
    <property type="entry name" value="Winged helix' DNA-binding domain"/>
    <property type="match status" value="1"/>
</dbReference>
<feature type="domain" description="O-methyltransferase dimerisation" evidence="5">
    <location>
        <begin position="63"/>
        <end position="134"/>
    </location>
</feature>
<dbReference type="GO" id="GO:0008171">
    <property type="term" value="F:O-methyltransferase activity"/>
    <property type="evidence" value="ECO:0007669"/>
    <property type="project" value="InterPro"/>
</dbReference>
<evidence type="ECO:0000256" key="1">
    <source>
        <dbReference type="ARBA" id="ARBA00022603"/>
    </source>
</evidence>
<dbReference type="PROSITE" id="PS51683">
    <property type="entry name" value="SAM_OMT_II"/>
    <property type="match status" value="1"/>
</dbReference>
<dbReference type="InterPro" id="IPR012967">
    <property type="entry name" value="COMT_dimerisation"/>
</dbReference>
<protein>
    <submittedName>
        <fullName evidence="6">O-methyltransferase</fullName>
    </submittedName>
</protein>
<reference evidence="6 7" key="1">
    <citation type="submission" date="2018-05" db="EMBL/GenBank/DDBJ databases">
        <title>Genome sequencing and assembly of the regulated plant pathogen Lachnellula willkommii and related sister species for the development of diagnostic species identification markers.</title>
        <authorList>
            <person name="Giroux E."/>
            <person name="Bilodeau G."/>
        </authorList>
    </citation>
    <scope>NUCLEOTIDE SEQUENCE [LARGE SCALE GENOMIC DNA]</scope>
    <source>
        <strain evidence="6 7">CBS 185.66</strain>
    </source>
</reference>
<evidence type="ECO:0000256" key="2">
    <source>
        <dbReference type="ARBA" id="ARBA00022679"/>
    </source>
</evidence>
<gene>
    <name evidence="6" type="primary">gsfC</name>
    <name evidence="6" type="ORF">LHYA1_G004238</name>
</gene>
<dbReference type="InterPro" id="IPR029063">
    <property type="entry name" value="SAM-dependent_MTases_sf"/>
</dbReference>
<dbReference type="Gene3D" id="1.10.10.10">
    <property type="entry name" value="Winged helix-like DNA-binding domain superfamily/Winged helix DNA-binding domain"/>
    <property type="match status" value="1"/>
</dbReference>
<keyword evidence="1 6" id="KW-0489">Methyltransferase</keyword>
<accession>A0A8H8R3V5</accession>
<organism evidence="6 7">
    <name type="scientific">Lachnellula hyalina</name>
    <dbReference type="NCBI Taxonomy" id="1316788"/>
    <lineage>
        <taxon>Eukaryota</taxon>
        <taxon>Fungi</taxon>
        <taxon>Dikarya</taxon>
        <taxon>Ascomycota</taxon>
        <taxon>Pezizomycotina</taxon>
        <taxon>Leotiomycetes</taxon>
        <taxon>Helotiales</taxon>
        <taxon>Lachnaceae</taxon>
        <taxon>Lachnellula</taxon>
    </lineage>
</organism>
<evidence type="ECO:0000313" key="6">
    <source>
        <dbReference type="EMBL" id="TVY27215.1"/>
    </source>
</evidence>
<sequence>MAMPAPNDLQALLADLTSAVQGYSTSPDLNGYMSRINIIEKAKQITQSLIPAEQLPYYHGLHMAESVAIRTFIKLKVLEAIPETGSISLQELSRATGAQDSLLERMGRILVAVGFLNQTRDNGGDYMHTKYSLGYITSRPGPALSTPPYLYTGRYDEWFKNMYNFDDYLVARNQLSSAHEPDDPLNNPYTWSHKQDGTPVWAIMAQDPEKIQTFQVGMSGLDVAIPVTGHFDFNLLKSTPADVEKGITELVDVGGGVGVCLKQITDAYPALDKTKCVLQERKDVIEMAEANNEVPEDFVKMEHDFRTEQPIKGAKAYFFRMIMHDYADPVCINILSHISRAMSPDSRVLVCDMVLPQRANEATFGAVVMDQAVMTMGGKERTEAGFKLLFEGAGIELVQVWRAPGVPGACVEGRLKR</sequence>
<comment type="caution">
    <text evidence="6">The sequence shown here is derived from an EMBL/GenBank/DDBJ whole genome shotgun (WGS) entry which is preliminary data.</text>
</comment>
<dbReference type="GeneID" id="41984436"/>
<keyword evidence="2 6" id="KW-0808">Transferase</keyword>
<dbReference type="Pfam" id="PF08100">
    <property type="entry name" value="Dimerisation"/>
    <property type="match status" value="1"/>
</dbReference>
<evidence type="ECO:0000259" key="4">
    <source>
        <dbReference type="Pfam" id="PF00891"/>
    </source>
</evidence>
<dbReference type="PANTHER" id="PTHR43712">
    <property type="entry name" value="PUTATIVE (AFU_ORTHOLOGUE AFUA_4G14580)-RELATED"/>
    <property type="match status" value="1"/>
</dbReference>
<dbReference type="InterPro" id="IPR036390">
    <property type="entry name" value="WH_DNA-bd_sf"/>
</dbReference>
<dbReference type="AlphaFoldDB" id="A0A8H8R3V5"/>
<evidence type="ECO:0000259" key="5">
    <source>
        <dbReference type="Pfam" id="PF08100"/>
    </source>
</evidence>
<proteinExistence type="predicted"/>
<dbReference type="OrthoDB" id="1535081at2759"/>
<keyword evidence="3" id="KW-0949">S-adenosyl-L-methionine</keyword>
<dbReference type="EMBL" id="QGMH01000052">
    <property type="protein sequence ID" value="TVY27215.1"/>
    <property type="molecule type" value="Genomic_DNA"/>
</dbReference>
<feature type="domain" description="O-methyltransferase C-terminal" evidence="4">
    <location>
        <begin position="195"/>
        <end position="394"/>
    </location>
</feature>
<dbReference type="Gene3D" id="3.40.50.150">
    <property type="entry name" value="Vaccinia Virus protein VP39"/>
    <property type="match status" value="1"/>
</dbReference>
<dbReference type="GO" id="GO:0046983">
    <property type="term" value="F:protein dimerization activity"/>
    <property type="evidence" value="ECO:0007669"/>
    <property type="project" value="InterPro"/>
</dbReference>
<dbReference type="GO" id="GO:0032259">
    <property type="term" value="P:methylation"/>
    <property type="evidence" value="ECO:0007669"/>
    <property type="project" value="UniProtKB-KW"/>
</dbReference>
<dbReference type="InterPro" id="IPR036388">
    <property type="entry name" value="WH-like_DNA-bd_sf"/>
</dbReference>
<dbReference type="RefSeq" id="XP_031006003.1">
    <property type="nucleotide sequence ID" value="XM_031149200.1"/>
</dbReference>
<name>A0A8H8R3V5_9HELO</name>
<dbReference type="PANTHER" id="PTHR43712:SF1">
    <property type="entry name" value="HYPOTHETICAL O-METHYLTRANSFERASE (EUROFUNG)-RELATED"/>
    <property type="match status" value="1"/>
</dbReference>
<dbReference type="InterPro" id="IPR016461">
    <property type="entry name" value="COMT-like"/>
</dbReference>